<evidence type="ECO:0000256" key="7">
    <source>
        <dbReference type="ARBA" id="ARBA00023324"/>
    </source>
</evidence>
<reference evidence="13" key="2">
    <citation type="journal article" date="2022" name="Res Sq">
        <title>Comparative Genomics Reveals Insights into the Divergent Evolution of Astigmatic Mites and Household Pest Adaptations.</title>
        <authorList>
            <person name="Xiong Q."/>
            <person name="Wan A.T.-Y."/>
            <person name="Liu X.-Y."/>
            <person name="Fung C.S.-H."/>
            <person name="Xiao X."/>
            <person name="Malainual N."/>
            <person name="Hou J."/>
            <person name="Wang L."/>
            <person name="Wang M."/>
            <person name="Yang K."/>
            <person name="Cui Y."/>
            <person name="Leung E."/>
            <person name="Nong W."/>
            <person name="Shin S.-K."/>
            <person name="Au S."/>
            <person name="Jeong K.Y."/>
            <person name="Chew F.T."/>
            <person name="Hui J."/>
            <person name="Leung T.F."/>
            <person name="Tungtrongchitr A."/>
            <person name="Zhong N."/>
            <person name="Liu Z."/>
            <person name="Tsui S."/>
        </authorList>
    </citation>
    <scope>NUCLEOTIDE SEQUENCE</scope>
    <source>
        <strain evidence="13">Derf</strain>
        <tissue evidence="13">Whole organism</tissue>
    </source>
</reference>
<keyword evidence="3 9" id="KW-0349">Heme</keyword>
<sequence length="627" mass="71923">MSSKDYAAEQLARLKRMNLSNHNDNKKMDEKEENMTTIFGKPVADLKNSLTIGPQGPILLQDVQFLEQLAHFDRERIPERVVHAKGAGAFGYFEVTSNAITKYCKAKLFDTVGKRTPVAVRFSTVGGESGSADTLRDPRGFAVKFYTEQGNWDLVGNNTPIFFIRDPILFPSFIHTQKRNPQTNLKDANMIWDFFSLVPATTHQFSFLFSDRGIPDGYRHMNGYGSHTFKLVNGQGEAFYTKFHFKTQQGIKNLDVNTATRLAGEDPDYSIRDLYNAIENKNFPKWKLHVQIMTFDQAKTFKYNPFDLTKIWPHKEYPLIEVGDLVLDRNPQNYFAEVEQMAFSPANMVPGVEPSPDRMLLGRLFSYTDTQRHRLGANFHQLPVNRPKCPVMNPTIRDGPYCYDDNCGGQPNYWPNSFSNWKTDQCHRDHCDQTAGHIDRHDNNNDDNFEQVTEFWNNVLSNDERERLVNNIAEHMSQVDPMIQEKAVRNFERVHPDFGGKLRTILNLHKNIIDDEHFHSKRHHNNLETNLNFINNNNNNDDDNHRIHTLYNLARLIFTTSQRLAPICRTVNCSSISQSQTQTSQSSPASRAISEAATAATRSLLQSTICGSTNDINETTKSKQRFK</sequence>
<dbReference type="PRINTS" id="PR00067">
    <property type="entry name" value="CATALASE"/>
</dbReference>
<dbReference type="PANTHER" id="PTHR11465:SF9">
    <property type="entry name" value="CATALASE"/>
    <property type="match status" value="1"/>
</dbReference>
<evidence type="ECO:0000313" key="14">
    <source>
        <dbReference type="Proteomes" id="UP000790347"/>
    </source>
</evidence>
<dbReference type="SMART" id="SM01060">
    <property type="entry name" value="Catalase"/>
    <property type="match status" value="1"/>
</dbReference>
<dbReference type="FunFam" id="2.40.180.10:FF:000001">
    <property type="entry name" value="Catalase"/>
    <property type="match status" value="1"/>
</dbReference>
<accession>A0A922HMV3</accession>
<keyword evidence="7 9" id="KW-0376">Hydrogen peroxide</keyword>
<feature type="domain" description="Catalase core" evidence="12">
    <location>
        <begin position="36"/>
        <end position="422"/>
    </location>
</feature>
<keyword evidence="14" id="KW-1185">Reference proteome</keyword>
<evidence type="ECO:0000256" key="5">
    <source>
        <dbReference type="ARBA" id="ARBA00023002"/>
    </source>
</evidence>
<dbReference type="InterPro" id="IPR040333">
    <property type="entry name" value="Catalase_3"/>
</dbReference>
<dbReference type="PROSITE" id="PS00437">
    <property type="entry name" value="CATALASE_1"/>
    <property type="match status" value="1"/>
</dbReference>
<dbReference type="Gene3D" id="2.40.180.10">
    <property type="entry name" value="Catalase core domain"/>
    <property type="match status" value="1"/>
</dbReference>
<evidence type="ECO:0000256" key="1">
    <source>
        <dbReference type="ARBA" id="ARBA00005329"/>
    </source>
</evidence>
<comment type="similarity">
    <text evidence="1 9">Belongs to the catalase family.</text>
</comment>
<dbReference type="GO" id="GO:0005777">
    <property type="term" value="C:peroxisome"/>
    <property type="evidence" value="ECO:0007669"/>
    <property type="project" value="TreeGrafter"/>
</dbReference>
<dbReference type="GO" id="GO:0046872">
    <property type="term" value="F:metal ion binding"/>
    <property type="evidence" value="ECO:0007669"/>
    <property type="project" value="UniProtKB-KW"/>
</dbReference>
<keyword evidence="4 9" id="KW-0479">Metal-binding</keyword>
<protein>
    <recommendedName>
        <fullName evidence="9">Catalase</fullName>
        <ecNumber evidence="9">1.11.1.6</ecNumber>
    </recommendedName>
</protein>
<dbReference type="GO" id="GO:0004096">
    <property type="term" value="F:catalase activity"/>
    <property type="evidence" value="ECO:0007669"/>
    <property type="project" value="UniProtKB-EC"/>
</dbReference>
<comment type="catalytic activity">
    <reaction evidence="8 9">
        <text>2 H2O2 = O2 + 2 H2O</text>
        <dbReference type="Rhea" id="RHEA:20309"/>
        <dbReference type="ChEBI" id="CHEBI:15377"/>
        <dbReference type="ChEBI" id="CHEBI:15379"/>
        <dbReference type="ChEBI" id="CHEBI:16240"/>
        <dbReference type="EC" id="1.11.1.6"/>
    </reaction>
</comment>
<dbReference type="InterPro" id="IPR018028">
    <property type="entry name" value="Catalase"/>
</dbReference>
<dbReference type="InterPro" id="IPR010582">
    <property type="entry name" value="Catalase_immune_responsive"/>
</dbReference>
<feature type="region of interest" description="Disordered" evidence="11">
    <location>
        <begin position="576"/>
        <end position="595"/>
    </location>
</feature>
<dbReference type="Pfam" id="PF06628">
    <property type="entry name" value="Catalase-rel"/>
    <property type="match status" value="1"/>
</dbReference>
<evidence type="ECO:0000256" key="6">
    <source>
        <dbReference type="ARBA" id="ARBA00023004"/>
    </source>
</evidence>
<evidence type="ECO:0000256" key="11">
    <source>
        <dbReference type="SAM" id="MobiDB-lite"/>
    </source>
</evidence>
<dbReference type="InterPro" id="IPR011614">
    <property type="entry name" value="Catalase_core"/>
</dbReference>
<dbReference type="GO" id="GO:0042744">
    <property type="term" value="P:hydrogen peroxide catabolic process"/>
    <property type="evidence" value="ECO:0007669"/>
    <property type="project" value="UniProtKB-KW"/>
</dbReference>
<dbReference type="Proteomes" id="UP000790347">
    <property type="component" value="Unassembled WGS sequence"/>
</dbReference>
<gene>
    <name evidence="13" type="ORF">DERF_014760</name>
</gene>
<keyword evidence="5 9" id="KW-0560">Oxidoreductase</keyword>
<dbReference type="PROSITE" id="PS00438">
    <property type="entry name" value="CATALASE_2"/>
    <property type="match status" value="1"/>
</dbReference>
<proteinExistence type="inferred from homology"/>
<dbReference type="PANTHER" id="PTHR11465">
    <property type="entry name" value="CATALASE"/>
    <property type="match status" value="1"/>
</dbReference>
<dbReference type="InterPro" id="IPR024708">
    <property type="entry name" value="Catalase_AS"/>
</dbReference>
<organism evidence="13 14">
    <name type="scientific">Dermatophagoides farinae</name>
    <name type="common">American house dust mite</name>
    <dbReference type="NCBI Taxonomy" id="6954"/>
    <lineage>
        <taxon>Eukaryota</taxon>
        <taxon>Metazoa</taxon>
        <taxon>Ecdysozoa</taxon>
        <taxon>Arthropoda</taxon>
        <taxon>Chelicerata</taxon>
        <taxon>Arachnida</taxon>
        <taxon>Acari</taxon>
        <taxon>Acariformes</taxon>
        <taxon>Sarcoptiformes</taxon>
        <taxon>Astigmata</taxon>
        <taxon>Psoroptidia</taxon>
        <taxon>Analgoidea</taxon>
        <taxon>Pyroglyphidae</taxon>
        <taxon>Dermatophagoidinae</taxon>
        <taxon>Dermatophagoides</taxon>
    </lineage>
</organism>
<dbReference type="GO" id="GO:0042542">
    <property type="term" value="P:response to hydrogen peroxide"/>
    <property type="evidence" value="ECO:0007669"/>
    <property type="project" value="TreeGrafter"/>
</dbReference>
<dbReference type="SUPFAM" id="SSF56634">
    <property type="entry name" value="Heme-dependent catalase-like"/>
    <property type="match status" value="1"/>
</dbReference>
<dbReference type="GO" id="GO:0020037">
    <property type="term" value="F:heme binding"/>
    <property type="evidence" value="ECO:0007669"/>
    <property type="project" value="InterPro"/>
</dbReference>
<dbReference type="EMBL" id="ASGP02000008">
    <property type="protein sequence ID" value="KAH9494042.1"/>
    <property type="molecule type" value="Genomic_DNA"/>
</dbReference>
<keyword evidence="6 9" id="KW-0408">Iron</keyword>
<dbReference type="CDD" id="cd08156">
    <property type="entry name" value="catalase_clade_3"/>
    <property type="match status" value="1"/>
</dbReference>
<evidence type="ECO:0000256" key="10">
    <source>
        <dbReference type="RuleBase" id="RU004142"/>
    </source>
</evidence>
<comment type="caution">
    <text evidence="13">The sequence shown here is derived from an EMBL/GenBank/DDBJ whole genome shotgun (WGS) entry which is preliminary data.</text>
</comment>
<reference evidence="13" key="1">
    <citation type="submission" date="2013-05" db="EMBL/GenBank/DDBJ databases">
        <authorList>
            <person name="Yim A.K.Y."/>
            <person name="Chan T.F."/>
            <person name="Ji K.M."/>
            <person name="Liu X.Y."/>
            <person name="Zhou J.W."/>
            <person name="Li R.Q."/>
            <person name="Yang K.Y."/>
            <person name="Li J."/>
            <person name="Li M."/>
            <person name="Law P.T.W."/>
            <person name="Wu Y.L."/>
            <person name="Cai Z.L."/>
            <person name="Qin H."/>
            <person name="Bao Y."/>
            <person name="Leung R.K.K."/>
            <person name="Ng P.K.S."/>
            <person name="Zou J."/>
            <person name="Zhong X.J."/>
            <person name="Ran P.X."/>
            <person name="Zhong N.S."/>
            <person name="Liu Z.G."/>
            <person name="Tsui S.K.W."/>
        </authorList>
    </citation>
    <scope>NUCLEOTIDE SEQUENCE</scope>
    <source>
        <strain evidence="13">Derf</strain>
        <tissue evidence="13">Whole organism</tissue>
    </source>
</reference>
<evidence type="ECO:0000256" key="8">
    <source>
        <dbReference type="ARBA" id="ARBA00049254"/>
    </source>
</evidence>
<dbReference type="EC" id="1.11.1.6" evidence="9"/>
<dbReference type="PROSITE" id="PS51402">
    <property type="entry name" value="CATALASE_3"/>
    <property type="match status" value="1"/>
</dbReference>
<dbReference type="InterPro" id="IPR002226">
    <property type="entry name" value="Catalase_haem_BS"/>
</dbReference>
<dbReference type="InterPro" id="IPR020835">
    <property type="entry name" value="Catalase_sf"/>
</dbReference>
<dbReference type="Pfam" id="PF00199">
    <property type="entry name" value="Catalase"/>
    <property type="match status" value="1"/>
</dbReference>
<name>A0A922HMV3_DERFA</name>
<evidence type="ECO:0000256" key="2">
    <source>
        <dbReference type="ARBA" id="ARBA00022559"/>
    </source>
</evidence>
<dbReference type="GO" id="GO:0005739">
    <property type="term" value="C:mitochondrion"/>
    <property type="evidence" value="ECO:0007669"/>
    <property type="project" value="TreeGrafter"/>
</dbReference>
<comment type="function">
    <text evidence="10">Catalyzes the degradation of hydrogen peroxide (H(2)O(2)) generated by peroxisomal oxidases to water and oxygen, thereby protecting cells from the toxic effects of hydrogen peroxide.</text>
</comment>
<dbReference type="AlphaFoldDB" id="A0A922HMV3"/>
<keyword evidence="2 9" id="KW-0575">Peroxidase</keyword>
<evidence type="ECO:0000313" key="13">
    <source>
        <dbReference type="EMBL" id="KAH9494042.1"/>
    </source>
</evidence>
<evidence type="ECO:0000256" key="3">
    <source>
        <dbReference type="ARBA" id="ARBA00022617"/>
    </source>
</evidence>
<evidence type="ECO:0000256" key="4">
    <source>
        <dbReference type="ARBA" id="ARBA00022723"/>
    </source>
</evidence>
<evidence type="ECO:0000259" key="12">
    <source>
        <dbReference type="SMART" id="SM01060"/>
    </source>
</evidence>
<evidence type="ECO:0000256" key="9">
    <source>
        <dbReference type="RuleBase" id="RU000498"/>
    </source>
</evidence>